<evidence type="ECO:0000313" key="2">
    <source>
        <dbReference type="EMBL" id="KAF2491305.1"/>
    </source>
</evidence>
<gene>
    <name evidence="2" type="ORF">BU16DRAFT_115966</name>
</gene>
<dbReference type="Proteomes" id="UP000799750">
    <property type="component" value="Unassembled WGS sequence"/>
</dbReference>
<organism evidence="2 3">
    <name type="scientific">Lophium mytilinum</name>
    <dbReference type="NCBI Taxonomy" id="390894"/>
    <lineage>
        <taxon>Eukaryota</taxon>
        <taxon>Fungi</taxon>
        <taxon>Dikarya</taxon>
        <taxon>Ascomycota</taxon>
        <taxon>Pezizomycotina</taxon>
        <taxon>Dothideomycetes</taxon>
        <taxon>Pleosporomycetidae</taxon>
        <taxon>Mytilinidiales</taxon>
        <taxon>Mytilinidiaceae</taxon>
        <taxon>Lophium</taxon>
    </lineage>
</organism>
<dbReference type="AlphaFoldDB" id="A0A6A6QFX2"/>
<feature type="signal peptide" evidence="1">
    <location>
        <begin position="1"/>
        <end position="18"/>
    </location>
</feature>
<dbReference type="OrthoDB" id="2117996at2759"/>
<name>A0A6A6QFX2_9PEZI</name>
<evidence type="ECO:0008006" key="4">
    <source>
        <dbReference type="Google" id="ProtNLM"/>
    </source>
</evidence>
<evidence type="ECO:0000256" key="1">
    <source>
        <dbReference type="SAM" id="SignalP"/>
    </source>
</evidence>
<protein>
    <recommendedName>
        <fullName evidence="4">FAS1 domain-containing protein</fullName>
    </recommendedName>
</protein>
<sequence length="210" mass="22233">MKSFTTTAILSLTVAAYAAPTRNSVRQTPSTCIVATVYNPDVAQIEASITQWFSDVVNVNAFLDGVAANSLTTDLATAAQNALTNAQDEPCQLATLSSNAFARAIETAAFDCATEDLMDIFGVHVIDNLNLIIANPTNTQIVTQAVNDINQFRCCNVLTDATILWLDNAADNGLVGTVQTDAPREQACSAIQCTQKCTGFDNGVFGTVTV</sequence>
<keyword evidence="1" id="KW-0732">Signal</keyword>
<accession>A0A6A6QFX2</accession>
<dbReference type="EMBL" id="MU004195">
    <property type="protein sequence ID" value="KAF2491305.1"/>
    <property type="molecule type" value="Genomic_DNA"/>
</dbReference>
<proteinExistence type="predicted"/>
<evidence type="ECO:0000313" key="3">
    <source>
        <dbReference type="Proteomes" id="UP000799750"/>
    </source>
</evidence>
<reference evidence="2" key="1">
    <citation type="journal article" date="2020" name="Stud. Mycol.">
        <title>101 Dothideomycetes genomes: a test case for predicting lifestyles and emergence of pathogens.</title>
        <authorList>
            <person name="Haridas S."/>
            <person name="Albert R."/>
            <person name="Binder M."/>
            <person name="Bloem J."/>
            <person name="Labutti K."/>
            <person name="Salamov A."/>
            <person name="Andreopoulos B."/>
            <person name="Baker S."/>
            <person name="Barry K."/>
            <person name="Bills G."/>
            <person name="Bluhm B."/>
            <person name="Cannon C."/>
            <person name="Castanera R."/>
            <person name="Culley D."/>
            <person name="Daum C."/>
            <person name="Ezra D."/>
            <person name="Gonzalez J."/>
            <person name="Henrissat B."/>
            <person name="Kuo A."/>
            <person name="Liang C."/>
            <person name="Lipzen A."/>
            <person name="Lutzoni F."/>
            <person name="Magnuson J."/>
            <person name="Mondo S."/>
            <person name="Nolan M."/>
            <person name="Ohm R."/>
            <person name="Pangilinan J."/>
            <person name="Park H.-J."/>
            <person name="Ramirez L."/>
            <person name="Alfaro M."/>
            <person name="Sun H."/>
            <person name="Tritt A."/>
            <person name="Yoshinaga Y."/>
            <person name="Zwiers L.-H."/>
            <person name="Turgeon B."/>
            <person name="Goodwin S."/>
            <person name="Spatafora J."/>
            <person name="Crous P."/>
            <person name="Grigoriev I."/>
        </authorList>
    </citation>
    <scope>NUCLEOTIDE SEQUENCE</scope>
    <source>
        <strain evidence="2">CBS 269.34</strain>
    </source>
</reference>
<feature type="chain" id="PRO_5025443957" description="FAS1 domain-containing protein" evidence="1">
    <location>
        <begin position="19"/>
        <end position="210"/>
    </location>
</feature>
<keyword evidence="3" id="KW-1185">Reference proteome</keyword>